<dbReference type="GO" id="GO:0016740">
    <property type="term" value="F:transferase activity"/>
    <property type="evidence" value="ECO:0007669"/>
    <property type="project" value="UniProtKB-KW"/>
</dbReference>
<dbReference type="PANTHER" id="PTHR46656">
    <property type="entry name" value="PUTATIVE-RELATED"/>
    <property type="match status" value="1"/>
</dbReference>
<protein>
    <submittedName>
        <fullName evidence="2">Glycosyltransferase involved in cell wall biosynthesis</fullName>
    </submittedName>
</protein>
<proteinExistence type="predicted"/>
<evidence type="ECO:0000313" key="2">
    <source>
        <dbReference type="EMBL" id="RDI23441.1"/>
    </source>
</evidence>
<feature type="compositionally biased region" description="Low complexity" evidence="1">
    <location>
        <begin position="417"/>
        <end position="428"/>
    </location>
</feature>
<dbReference type="RefSeq" id="WP_211322608.1">
    <property type="nucleotide sequence ID" value="NZ_QQAV01000006.1"/>
</dbReference>
<sequence>MSLSPPAPRRALRYIGLGDTSGYAVAAAALVRALRDAGTAIAWEPMLPGGALGLGYAPAASPEAGPEDLWPLRDDARDCDMAIVHFVPEYYPHFIDRERARGTRCVVGHTVWETDRLPRHWPALINRLDAVIVPTEWNRQVFRDSGVTIPIWVVPHLPRPARAATAADRARLLQRLPPLQGRRIFYTVSTWLERKSIGPLVDAFAEAFRHDDPVALVIKTTAHDLERVRRDPGHEGESVPVLPQFEAMVGRAVLRHGRLPPPICLITDELPDAELHALHELGDCFVSLCRAEGWGLGAFEAAQAGRPVIITGWGGPTAFLRPDAAYFVESRLVPVQPGEANGSYTPDQHWAEPDIAAAVAALRAVAADPAEAARRGAMAARHIRHAIEPAAVAGALLEALARCEARVEPAPAPAPADAPASVEAAQPAMVPPPPASLPRRALRRARRVLRRLVAGR</sequence>
<reference evidence="2 3" key="1">
    <citation type="submission" date="2018-07" db="EMBL/GenBank/DDBJ databases">
        <title>Genomic Encyclopedia of Type Strains, Phase IV (KMG-IV): sequencing the most valuable type-strain genomes for metagenomic binning, comparative biology and taxonomic classification.</title>
        <authorList>
            <person name="Goeker M."/>
        </authorList>
    </citation>
    <scope>NUCLEOTIDE SEQUENCE [LARGE SCALE GENOMIC DNA]</scope>
    <source>
        <strain evidence="2 3">DSM 21352</strain>
    </source>
</reference>
<comment type="caution">
    <text evidence="2">The sequence shown here is derived from an EMBL/GenBank/DDBJ whole genome shotgun (WGS) entry which is preliminary data.</text>
</comment>
<dbReference type="AlphaFoldDB" id="A0A370FFH0"/>
<organism evidence="2 3">
    <name type="scientific">Pseudacidovorax intermedius</name>
    <dbReference type="NCBI Taxonomy" id="433924"/>
    <lineage>
        <taxon>Bacteria</taxon>
        <taxon>Pseudomonadati</taxon>
        <taxon>Pseudomonadota</taxon>
        <taxon>Betaproteobacteria</taxon>
        <taxon>Burkholderiales</taxon>
        <taxon>Comamonadaceae</taxon>
        <taxon>Pseudacidovorax</taxon>
    </lineage>
</organism>
<dbReference type="Gene3D" id="3.40.50.2000">
    <property type="entry name" value="Glycogen Phosphorylase B"/>
    <property type="match status" value="1"/>
</dbReference>
<evidence type="ECO:0000256" key="1">
    <source>
        <dbReference type="SAM" id="MobiDB-lite"/>
    </source>
</evidence>
<dbReference type="SUPFAM" id="SSF53756">
    <property type="entry name" value="UDP-Glycosyltransferase/glycogen phosphorylase"/>
    <property type="match status" value="1"/>
</dbReference>
<dbReference type="PANTHER" id="PTHR46656:SF3">
    <property type="entry name" value="PUTATIVE-RELATED"/>
    <property type="match status" value="1"/>
</dbReference>
<dbReference type="Pfam" id="PF20706">
    <property type="entry name" value="GT4-conflict"/>
    <property type="match status" value="1"/>
</dbReference>
<dbReference type="EMBL" id="QQAV01000006">
    <property type="protein sequence ID" value="RDI23441.1"/>
    <property type="molecule type" value="Genomic_DNA"/>
</dbReference>
<keyword evidence="2" id="KW-0808">Transferase</keyword>
<gene>
    <name evidence="2" type="ORF">DFR41_106146</name>
</gene>
<dbReference type="Proteomes" id="UP000255265">
    <property type="component" value="Unassembled WGS sequence"/>
</dbReference>
<keyword evidence="3" id="KW-1185">Reference proteome</keyword>
<evidence type="ECO:0000313" key="3">
    <source>
        <dbReference type="Proteomes" id="UP000255265"/>
    </source>
</evidence>
<accession>A0A370FFH0</accession>
<feature type="region of interest" description="Disordered" evidence="1">
    <location>
        <begin position="410"/>
        <end position="437"/>
    </location>
</feature>
<name>A0A370FFH0_9BURK</name>